<keyword evidence="3" id="KW-1185">Reference proteome</keyword>
<keyword evidence="1" id="KW-0472">Membrane</keyword>
<gene>
    <name evidence="2" type="ORF">JMA_43450</name>
</gene>
<evidence type="ECO:0000313" key="3">
    <source>
        <dbReference type="Proteomes" id="UP000031449"/>
    </source>
</evidence>
<evidence type="ECO:0000256" key="1">
    <source>
        <dbReference type="SAM" id="Phobius"/>
    </source>
</evidence>
<keyword evidence="1" id="KW-1133">Transmembrane helix</keyword>
<organism evidence="2 3">
    <name type="scientific">Jeotgalibacillus malaysiensis</name>
    <dbReference type="NCBI Taxonomy" id="1508404"/>
    <lineage>
        <taxon>Bacteria</taxon>
        <taxon>Bacillati</taxon>
        <taxon>Bacillota</taxon>
        <taxon>Bacilli</taxon>
        <taxon>Bacillales</taxon>
        <taxon>Caryophanaceae</taxon>
        <taxon>Jeotgalibacillus</taxon>
    </lineage>
</organism>
<accession>A0A0B5AYB4</accession>
<keyword evidence="2" id="KW-0614">Plasmid</keyword>
<reference evidence="2 3" key="1">
    <citation type="submission" date="2014-08" db="EMBL/GenBank/DDBJ databases">
        <title>Complete genome of a marine bacteria Jeotgalibacillus malaysiensis.</title>
        <authorList>
            <person name="Yaakop A.S."/>
            <person name="Chan K.-G."/>
            <person name="Goh K.M."/>
        </authorList>
    </citation>
    <scope>NUCLEOTIDE SEQUENCE [LARGE SCALE GENOMIC DNA]</scope>
    <source>
        <strain evidence="2 3">D5</strain>
        <plasmid evidence="3">Plasmid</plasmid>
    </source>
</reference>
<keyword evidence="1" id="KW-0812">Transmembrane</keyword>
<dbReference type="BioCyc" id="JESP1508404:G14D9-13668-MONOMER"/>
<dbReference type="KEGG" id="jeo:JMA_43450"/>
<protein>
    <submittedName>
        <fullName evidence="2">Uncharacterized protein</fullName>
    </submittedName>
</protein>
<proteinExistence type="predicted"/>
<sequence>MKTVKTIFGAMIAYRKVLLTSGLALFLYVLANTGGYSTFESVLSFVINTAVFYFAAKGLVSSAGSKNRFKGKKFKFVVVDKEEASEQYPGKSPLVEQLATNHGVPTQQLSMGIEADKGDLLGSKTIVEAK</sequence>
<evidence type="ECO:0000313" key="2">
    <source>
        <dbReference type="EMBL" id="AJD93662.1"/>
    </source>
</evidence>
<dbReference type="Proteomes" id="UP000031449">
    <property type="component" value="Plasmid unnamed"/>
</dbReference>
<geneLocation type="plasmid" evidence="3"/>
<dbReference type="HOGENOM" id="CLU_1935214_0_0_9"/>
<name>A0A0B5AYB4_9BACL</name>
<feature type="transmembrane region" description="Helical" evidence="1">
    <location>
        <begin position="41"/>
        <end position="60"/>
    </location>
</feature>
<dbReference type="EMBL" id="CP009417">
    <property type="protein sequence ID" value="AJD93662.1"/>
    <property type="molecule type" value="Genomic_DNA"/>
</dbReference>
<dbReference type="AlphaFoldDB" id="A0A0B5AYB4"/>